<gene>
    <name evidence="1" type="ORF">ALQ84_100557</name>
</gene>
<name>A0A0P9K910_9PSED</name>
<dbReference type="AlphaFoldDB" id="A0A0P9K910"/>
<dbReference type="EMBL" id="RBOC01000132">
    <property type="protein sequence ID" value="RMM07690.1"/>
    <property type="molecule type" value="Genomic_DNA"/>
</dbReference>
<evidence type="ECO:0000313" key="2">
    <source>
        <dbReference type="Proteomes" id="UP000278587"/>
    </source>
</evidence>
<comment type="caution">
    <text evidence="1">The sequence shown here is derived from an EMBL/GenBank/DDBJ whole genome shotgun (WGS) entry which is preliminary data.</text>
</comment>
<organism evidence="1 2">
    <name type="scientific">Pseudomonas caricapapayae</name>
    <dbReference type="NCBI Taxonomy" id="46678"/>
    <lineage>
        <taxon>Bacteria</taxon>
        <taxon>Pseudomonadati</taxon>
        <taxon>Pseudomonadota</taxon>
        <taxon>Gammaproteobacteria</taxon>
        <taxon>Pseudomonadales</taxon>
        <taxon>Pseudomonadaceae</taxon>
        <taxon>Pseudomonas</taxon>
    </lineage>
</organism>
<protein>
    <submittedName>
        <fullName evidence="1">Uncharacterized protein</fullName>
    </submittedName>
</protein>
<accession>A0A0P9K910</accession>
<reference evidence="1 2" key="1">
    <citation type="submission" date="2018-08" db="EMBL/GenBank/DDBJ databases">
        <title>Recombination of ecologically and evolutionarily significant loci maintains genetic cohesion in the Pseudomonas syringae species complex.</title>
        <authorList>
            <person name="Dillon M."/>
            <person name="Thakur S."/>
            <person name="Almeida R.N.D."/>
            <person name="Weir B.S."/>
            <person name="Guttman D.S."/>
        </authorList>
    </citation>
    <scope>NUCLEOTIDE SEQUENCE [LARGE SCALE GENOMIC DNA]</scope>
    <source>
        <strain evidence="1 2">ICMP 4086</strain>
    </source>
</reference>
<proteinExistence type="predicted"/>
<dbReference type="Proteomes" id="UP000278587">
    <property type="component" value="Unassembled WGS sequence"/>
</dbReference>
<sequence>MSATIKHKTMVSVERRNELFMASLVVVFVVEKSLFPGAGYGVVTGTIKVTKITKK</sequence>
<evidence type="ECO:0000313" key="1">
    <source>
        <dbReference type="EMBL" id="RMM07690.1"/>
    </source>
</evidence>